<evidence type="ECO:0000313" key="3">
    <source>
        <dbReference type="Proteomes" id="UP001302249"/>
    </source>
</evidence>
<gene>
    <name evidence="2" type="ORF">RPR59_05925</name>
</gene>
<dbReference type="RefSeq" id="WP_313917658.1">
    <property type="nucleotide sequence ID" value="NZ_CP135076.1"/>
</dbReference>
<evidence type="ECO:0000313" key="2">
    <source>
        <dbReference type="EMBL" id="WNO54782.1"/>
    </source>
</evidence>
<keyword evidence="3" id="KW-1185">Reference proteome</keyword>
<evidence type="ECO:0008006" key="4">
    <source>
        <dbReference type="Google" id="ProtNLM"/>
    </source>
</evidence>
<dbReference type="EMBL" id="CP135076">
    <property type="protein sequence ID" value="WNO54782.1"/>
    <property type="molecule type" value="Genomic_DNA"/>
</dbReference>
<feature type="signal peptide" evidence="1">
    <location>
        <begin position="1"/>
        <end position="23"/>
    </location>
</feature>
<protein>
    <recommendedName>
        <fullName evidence="4">PepSY domain-containing protein</fullName>
    </recommendedName>
</protein>
<sequence length="112" mass="11768">MKRYMVLAAAAAVMVGGCQQQEAADQPIETGNMTGGPDNSANIAQEVAELPDPARNAVMIRAILDAGMNCEEVTKSVRDEQGNWEATCSDGATHVIAIQPDGTAKVISPVRK</sequence>
<proteinExistence type="predicted"/>
<organism evidence="2 3">
    <name type="scientific">Stakelama saccharophila</name>
    <dbReference type="NCBI Taxonomy" id="3075605"/>
    <lineage>
        <taxon>Bacteria</taxon>
        <taxon>Pseudomonadati</taxon>
        <taxon>Pseudomonadota</taxon>
        <taxon>Alphaproteobacteria</taxon>
        <taxon>Sphingomonadales</taxon>
        <taxon>Sphingomonadaceae</taxon>
        <taxon>Stakelama</taxon>
    </lineage>
</organism>
<reference evidence="2 3" key="1">
    <citation type="submission" date="2023-09" db="EMBL/GenBank/DDBJ databases">
        <authorList>
            <person name="Rey-Velasco X."/>
        </authorList>
    </citation>
    <scope>NUCLEOTIDE SEQUENCE [LARGE SCALE GENOMIC DNA]</scope>
    <source>
        <strain evidence="2 3">W311</strain>
    </source>
</reference>
<dbReference type="Proteomes" id="UP001302249">
    <property type="component" value="Chromosome"/>
</dbReference>
<keyword evidence="1" id="KW-0732">Signal</keyword>
<dbReference type="PROSITE" id="PS51257">
    <property type="entry name" value="PROKAR_LIPOPROTEIN"/>
    <property type="match status" value="1"/>
</dbReference>
<name>A0ABZ0BC56_9SPHN</name>
<feature type="chain" id="PRO_5046959933" description="PepSY domain-containing protein" evidence="1">
    <location>
        <begin position="24"/>
        <end position="112"/>
    </location>
</feature>
<evidence type="ECO:0000256" key="1">
    <source>
        <dbReference type="SAM" id="SignalP"/>
    </source>
</evidence>
<accession>A0ABZ0BC56</accession>